<dbReference type="Pfam" id="PF01435">
    <property type="entry name" value="Peptidase_M48"/>
    <property type="match status" value="1"/>
</dbReference>
<evidence type="ECO:0000256" key="8">
    <source>
        <dbReference type="ARBA" id="ARBA00022833"/>
    </source>
</evidence>
<evidence type="ECO:0000256" key="11">
    <source>
        <dbReference type="ARBA" id="ARBA00023136"/>
    </source>
</evidence>
<sequence length="307" mass="33384">MGIPTLRNQIDANRMKTFVLMLGFSIFIFLVAYILVLALGYKGPGALGFVGIILIVSGLINLGSYYWSDKLVLGLTGAEPINKKDNPELYRVVENLTIAAGSPMPGIYVINDPSPNAFATGRNPNHAVVVFTTGLLNRLEKLELEGVAAHELSHVRNYDTRLMSIIVILVGIVALLSDIFFRSLWWGGRSRDRRDNGVLMIIGILAAIIAPIAAQLIKLAISRRREFLADSSGALLTRNPEGLASALLKISSDQTPAKHASSATAHLFIVNPFKGEQAKSWFVSLFSTHPPTEERVKALRSSQGAPL</sequence>
<feature type="transmembrane region" description="Helical" evidence="12">
    <location>
        <begin position="162"/>
        <end position="185"/>
    </location>
</feature>
<dbReference type="GO" id="GO:0005886">
    <property type="term" value="C:plasma membrane"/>
    <property type="evidence" value="ECO:0007669"/>
    <property type="project" value="UniProtKB-SubCell"/>
</dbReference>
<feature type="transmembrane region" description="Helical" evidence="12">
    <location>
        <begin position="20"/>
        <end position="41"/>
    </location>
</feature>
<dbReference type="GO" id="GO:0006508">
    <property type="term" value="P:proteolysis"/>
    <property type="evidence" value="ECO:0007669"/>
    <property type="project" value="UniProtKB-KW"/>
</dbReference>
<evidence type="ECO:0000256" key="6">
    <source>
        <dbReference type="ARBA" id="ARBA00022723"/>
    </source>
</evidence>
<keyword evidence="5 12" id="KW-0812">Transmembrane</keyword>
<dbReference type="CDD" id="cd07340">
    <property type="entry name" value="M48B_Htpx_like"/>
    <property type="match status" value="1"/>
</dbReference>
<proteinExistence type="inferred from homology"/>
<comment type="caution">
    <text evidence="14">The sequence shown here is derived from an EMBL/GenBank/DDBJ whole genome shotgun (WGS) entry which is preliminary data.</text>
</comment>
<feature type="transmembrane region" description="Helical" evidence="12">
    <location>
        <begin position="47"/>
        <end position="67"/>
    </location>
</feature>
<keyword evidence="4 12" id="KW-0645">Protease</keyword>
<evidence type="ECO:0000256" key="12">
    <source>
        <dbReference type="HAMAP-Rule" id="MF_00188"/>
    </source>
</evidence>
<dbReference type="InterPro" id="IPR001915">
    <property type="entry name" value="Peptidase_M48"/>
</dbReference>
<feature type="binding site" evidence="12">
    <location>
        <position position="154"/>
    </location>
    <ligand>
        <name>Zn(2+)</name>
        <dbReference type="ChEBI" id="CHEBI:29105"/>
        <note>catalytic</note>
    </ligand>
</feature>
<evidence type="ECO:0000256" key="3">
    <source>
        <dbReference type="ARBA" id="ARBA00022475"/>
    </source>
</evidence>
<protein>
    <recommendedName>
        <fullName evidence="12">Protease HtpX homolog</fullName>
        <ecNumber evidence="12">3.4.24.-</ecNumber>
    </recommendedName>
</protein>
<dbReference type="InterPro" id="IPR022919">
    <property type="entry name" value="Pept_M48_protease_HtpX"/>
</dbReference>
<dbReference type="EMBL" id="MHCR01000014">
    <property type="protein sequence ID" value="OGY25583.1"/>
    <property type="molecule type" value="Genomic_DNA"/>
</dbReference>
<evidence type="ECO:0000256" key="4">
    <source>
        <dbReference type="ARBA" id="ARBA00022670"/>
    </source>
</evidence>
<dbReference type="STRING" id="1802595.A2134_03365"/>
<dbReference type="GO" id="GO:0008270">
    <property type="term" value="F:zinc ion binding"/>
    <property type="evidence" value="ECO:0007669"/>
    <property type="project" value="UniProtKB-UniRule"/>
</dbReference>
<evidence type="ECO:0000259" key="13">
    <source>
        <dbReference type="Pfam" id="PF01435"/>
    </source>
</evidence>
<keyword evidence="7 12" id="KW-0378">Hydrolase</keyword>
<keyword evidence="3 12" id="KW-1003">Cell membrane</keyword>
<gene>
    <name evidence="12" type="primary">htpX</name>
    <name evidence="14" type="ORF">A2134_03365</name>
</gene>
<evidence type="ECO:0000256" key="2">
    <source>
        <dbReference type="ARBA" id="ARBA00009779"/>
    </source>
</evidence>
<comment type="cofactor">
    <cofactor evidence="12">
        <name>Zn(2+)</name>
        <dbReference type="ChEBI" id="CHEBI:29105"/>
    </cofactor>
    <text evidence="12">Binds 1 zinc ion per subunit.</text>
</comment>
<name>A0A1G1WD21_9BACT</name>
<evidence type="ECO:0000313" key="14">
    <source>
        <dbReference type="EMBL" id="OGY25583.1"/>
    </source>
</evidence>
<evidence type="ECO:0000256" key="9">
    <source>
        <dbReference type="ARBA" id="ARBA00022989"/>
    </source>
</evidence>
<reference evidence="14 15" key="1">
    <citation type="journal article" date="2016" name="Nat. Commun.">
        <title>Thousands of microbial genomes shed light on interconnected biogeochemical processes in an aquifer system.</title>
        <authorList>
            <person name="Anantharaman K."/>
            <person name="Brown C.T."/>
            <person name="Hug L.A."/>
            <person name="Sharon I."/>
            <person name="Castelle C.J."/>
            <person name="Probst A.J."/>
            <person name="Thomas B.C."/>
            <person name="Singh A."/>
            <person name="Wilkins M.J."/>
            <person name="Karaoz U."/>
            <person name="Brodie E.L."/>
            <person name="Williams K.H."/>
            <person name="Hubbard S.S."/>
            <person name="Banfield J.F."/>
        </authorList>
    </citation>
    <scope>NUCLEOTIDE SEQUENCE [LARGE SCALE GENOMIC DNA]</scope>
</reference>
<keyword evidence="10 12" id="KW-0482">Metalloprotease</keyword>
<dbReference type="EC" id="3.4.24.-" evidence="12"/>
<dbReference type="PANTHER" id="PTHR43221:SF1">
    <property type="entry name" value="PROTEASE HTPX"/>
    <property type="match status" value="1"/>
</dbReference>
<evidence type="ECO:0000256" key="7">
    <source>
        <dbReference type="ARBA" id="ARBA00022801"/>
    </source>
</evidence>
<dbReference type="GO" id="GO:0004222">
    <property type="term" value="F:metalloendopeptidase activity"/>
    <property type="evidence" value="ECO:0007669"/>
    <property type="project" value="UniProtKB-UniRule"/>
</dbReference>
<feature type="transmembrane region" description="Helical" evidence="12">
    <location>
        <begin position="197"/>
        <end position="217"/>
    </location>
</feature>
<keyword evidence="6 12" id="KW-0479">Metal-binding</keyword>
<dbReference type="InterPro" id="IPR050083">
    <property type="entry name" value="HtpX_protease"/>
</dbReference>
<evidence type="ECO:0000256" key="10">
    <source>
        <dbReference type="ARBA" id="ARBA00023049"/>
    </source>
</evidence>
<keyword evidence="9 12" id="KW-1133">Transmembrane helix</keyword>
<dbReference type="HAMAP" id="MF_00188">
    <property type="entry name" value="Pept_M48_protease_HtpX"/>
    <property type="match status" value="1"/>
</dbReference>
<comment type="similarity">
    <text evidence="2 12">Belongs to the peptidase M48B family.</text>
</comment>
<keyword evidence="8 12" id="KW-0862">Zinc</keyword>
<dbReference type="AlphaFoldDB" id="A0A1G1WD21"/>
<keyword evidence="11 12" id="KW-0472">Membrane</keyword>
<accession>A0A1G1WD21</accession>
<dbReference type="Gene3D" id="3.30.2010.10">
    <property type="entry name" value="Metalloproteases ('zincins'), catalytic domain"/>
    <property type="match status" value="1"/>
</dbReference>
<evidence type="ECO:0000256" key="5">
    <source>
        <dbReference type="ARBA" id="ARBA00022692"/>
    </source>
</evidence>
<feature type="binding site" evidence="12">
    <location>
        <position position="226"/>
    </location>
    <ligand>
        <name>Zn(2+)</name>
        <dbReference type="ChEBI" id="CHEBI:29105"/>
        <note>catalytic</note>
    </ligand>
</feature>
<dbReference type="Proteomes" id="UP000178162">
    <property type="component" value="Unassembled WGS sequence"/>
</dbReference>
<feature type="binding site" evidence="12">
    <location>
        <position position="150"/>
    </location>
    <ligand>
        <name>Zn(2+)</name>
        <dbReference type="ChEBI" id="CHEBI:29105"/>
        <note>catalytic</note>
    </ligand>
</feature>
<comment type="subcellular location">
    <subcellularLocation>
        <location evidence="1 12">Cell membrane</location>
        <topology evidence="1 12">Multi-pass membrane protein</topology>
    </subcellularLocation>
</comment>
<organism evidence="14 15">
    <name type="scientific">Candidatus Woykebacteria bacterium RBG_16_39_9b</name>
    <dbReference type="NCBI Taxonomy" id="1802595"/>
    <lineage>
        <taxon>Bacteria</taxon>
        <taxon>Candidatus Woykeibacteriota</taxon>
    </lineage>
</organism>
<dbReference type="PANTHER" id="PTHR43221">
    <property type="entry name" value="PROTEASE HTPX"/>
    <property type="match status" value="1"/>
</dbReference>
<evidence type="ECO:0000256" key="1">
    <source>
        <dbReference type="ARBA" id="ARBA00004651"/>
    </source>
</evidence>
<feature type="active site" evidence="12">
    <location>
        <position position="151"/>
    </location>
</feature>
<feature type="domain" description="Peptidase M48" evidence="13">
    <location>
        <begin position="84"/>
        <end position="301"/>
    </location>
</feature>
<evidence type="ECO:0000313" key="15">
    <source>
        <dbReference type="Proteomes" id="UP000178162"/>
    </source>
</evidence>